<reference evidence="1 2" key="2">
    <citation type="journal article" date="2017" name="Front. Plant Sci.">
        <title>Gene Classification and Mining of Molecular Markers Useful in Red Clover (Trifolium pratense) Breeding.</title>
        <authorList>
            <person name="Istvanek J."/>
            <person name="Dluhosova J."/>
            <person name="Dluhos P."/>
            <person name="Patkova L."/>
            <person name="Nedelnik J."/>
            <person name="Repkova J."/>
        </authorList>
    </citation>
    <scope>NUCLEOTIDE SEQUENCE [LARGE SCALE GENOMIC DNA]</scope>
    <source>
        <strain evidence="2">cv. Tatra</strain>
        <tissue evidence="1">Young leaves</tissue>
    </source>
</reference>
<accession>A0A2K3KV62</accession>
<comment type="caution">
    <text evidence="1">The sequence shown here is derived from an EMBL/GenBank/DDBJ whole genome shotgun (WGS) entry which is preliminary data.</text>
</comment>
<feature type="non-terminal residue" evidence="1">
    <location>
        <position position="34"/>
    </location>
</feature>
<evidence type="ECO:0000313" key="2">
    <source>
        <dbReference type="Proteomes" id="UP000236291"/>
    </source>
</evidence>
<proteinExistence type="predicted"/>
<sequence>MEFSTHGRKFILRGAKSPKVKLVNNKSLAQIAQQ</sequence>
<dbReference type="EMBL" id="ASHM01265855">
    <property type="protein sequence ID" value="PNX70172.1"/>
    <property type="molecule type" value="Genomic_DNA"/>
</dbReference>
<reference evidence="1 2" key="1">
    <citation type="journal article" date="2014" name="Am. J. Bot.">
        <title>Genome assembly and annotation for red clover (Trifolium pratense; Fabaceae).</title>
        <authorList>
            <person name="Istvanek J."/>
            <person name="Jaros M."/>
            <person name="Krenek A."/>
            <person name="Repkova J."/>
        </authorList>
    </citation>
    <scope>NUCLEOTIDE SEQUENCE [LARGE SCALE GENOMIC DNA]</scope>
    <source>
        <strain evidence="2">cv. Tatra</strain>
        <tissue evidence="1">Young leaves</tissue>
    </source>
</reference>
<evidence type="ECO:0000313" key="1">
    <source>
        <dbReference type="EMBL" id="PNX70172.1"/>
    </source>
</evidence>
<gene>
    <name evidence="1" type="ORF">L195_g064730</name>
</gene>
<organism evidence="1 2">
    <name type="scientific">Trifolium pratense</name>
    <name type="common">Red clover</name>
    <dbReference type="NCBI Taxonomy" id="57577"/>
    <lineage>
        <taxon>Eukaryota</taxon>
        <taxon>Viridiplantae</taxon>
        <taxon>Streptophyta</taxon>
        <taxon>Embryophyta</taxon>
        <taxon>Tracheophyta</taxon>
        <taxon>Spermatophyta</taxon>
        <taxon>Magnoliopsida</taxon>
        <taxon>eudicotyledons</taxon>
        <taxon>Gunneridae</taxon>
        <taxon>Pentapetalae</taxon>
        <taxon>rosids</taxon>
        <taxon>fabids</taxon>
        <taxon>Fabales</taxon>
        <taxon>Fabaceae</taxon>
        <taxon>Papilionoideae</taxon>
        <taxon>50 kb inversion clade</taxon>
        <taxon>NPAAA clade</taxon>
        <taxon>Hologalegina</taxon>
        <taxon>IRL clade</taxon>
        <taxon>Trifolieae</taxon>
        <taxon>Trifolium</taxon>
    </lineage>
</organism>
<dbReference type="AlphaFoldDB" id="A0A2K3KV62"/>
<protein>
    <submittedName>
        <fullName evidence="1">Uncharacterized protein</fullName>
    </submittedName>
</protein>
<dbReference type="Proteomes" id="UP000236291">
    <property type="component" value="Unassembled WGS sequence"/>
</dbReference>
<name>A0A2K3KV62_TRIPR</name>